<gene>
    <name evidence="3" type="ORF">UFOVP21_33</name>
</gene>
<dbReference type="EMBL" id="LR796148">
    <property type="protein sequence ID" value="CAB4121689.1"/>
    <property type="molecule type" value="Genomic_DNA"/>
</dbReference>
<evidence type="ECO:0000256" key="1">
    <source>
        <dbReference type="SAM" id="MobiDB-lite"/>
    </source>
</evidence>
<evidence type="ECO:0000259" key="2">
    <source>
        <dbReference type="Pfam" id="PF01464"/>
    </source>
</evidence>
<dbReference type="InterPro" id="IPR023346">
    <property type="entry name" value="Lysozyme-like_dom_sf"/>
</dbReference>
<dbReference type="CDD" id="cd00254">
    <property type="entry name" value="LT-like"/>
    <property type="match status" value="1"/>
</dbReference>
<feature type="domain" description="Transglycosylase SLT" evidence="2">
    <location>
        <begin position="14"/>
        <end position="103"/>
    </location>
</feature>
<reference evidence="3" key="1">
    <citation type="submission" date="2020-04" db="EMBL/GenBank/DDBJ databases">
        <authorList>
            <person name="Chiriac C."/>
            <person name="Salcher M."/>
            <person name="Ghai R."/>
            <person name="Kavagutti S V."/>
        </authorList>
    </citation>
    <scope>NUCLEOTIDE SEQUENCE</scope>
</reference>
<dbReference type="SUPFAM" id="SSF53955">
    <property type="entry name" value="Lysozyme-like"/>
    <property type="match status" value="1"/>
</dbReference>
<dbReference type="Gene3D" id="1.10.530.10">
    <property type="match status" value="1"/>
</dbReference>
<proteinExistence type="predicted"/>
<sequence length="872" mass="92376">MDELGSLILGEAPKTKASTSEISDQLLDSLRRVESGGNPKAVNPKSGAMGAYQFMPATVESMRKQGIEFDPFNEKEARAVAKGYLEKLTKQHGGDVNKALAAYGGFVTKDPTAYVQNVMQGANKTFAGDELGSLILGKATPSAPQTQPQTQPQAKAQPSVASDMMATAIDKAKNPSRSVAELLQQYQEKKRSLGESVAGGIDTLYGATVPAAYGAITQALARTANTPERAEQIGQAAAASIDQPLGKAFGITGKESYQHPLGAVGTKVGEAINHMFNVLHMTPEQISEKTGVPAADIRNMAVTGSFLIPSALKEGKAVVGKVTQEGKVIAGKVAQPLREMAAELQVTTPQQMKAQFAAKQAPAGSTGAAKVEANPYAGQITGEEGARGQFPQIKLSKITKDVAPNEQVLRSQAVQEVMPNQQVRPGVVTGNENTLRNEYTKAKMDTPEGLLYKQQIAKEQNALSDYAQQRVENTGASPTLVTPYERGQRINDAFAGDDGLAGFFKGEKKKLYDDVANKVGENPITSSHVENLLADKQFKAGLGLKGNEGVGRSAEELINHAKTIGFKDDMGNVYGPNTVGAWTAVQKSLNSNWTPQNASIIRKINQAIESDIGQAGGLDMLKKADSLHQAEKVLFGSKGIKQIFGDIDPNGVQTATAFDAIPQKLNSMPLDQWKHIYDTAEKVSKGTISGPIDKATGMPKWVVEVPEELRISAQSAMNEMRGNIAREIYQAGATKAGEWNQNSVNKILNARADKIKMAFSPEEQKAFHTLNTVGHLMPGAHGYEGAGLQARRVGVIEGNLGKIGTTLGAGAGTAIFGPGAGTAIGGYVGGKAGVAGSEAMATRSLNKQAVKAEKQMKKATELGKIKPEDFGK</sequence>
<name>A0A6J5KN75_9CAUD</name>
<protein>
    <submittedName>
        <fullName evidence="3">LT_GEWL domain containing protein</fullName>
    </submittedName>
</protein>
<feature type="region of interest" description="Disordered" evidence="1">
    <location>
        <begin position="1"/>
        <end position="23"/>
    </location>
</feature>
<dbReference type="InterPro" id="IPR008258">
    <property type="entry name" value="Transglycosylase_SLT_dom_1"/>
</dbReference>
<feature type="region of interest" description="Disordered" evidence="1">
    <location>
        <begin position="138"/>
        <end position="157"/>
    </location>
</feature>
<evidence type="ECO:0000313" key="3">
    <source>
        <dbReference type="EMBL" id="CAB4121689.1"/>
    </source>
</evidence>
<organism evidence="3">
    <name type="scientific">uncultured Caudovirales phage</name>
    <dbReference type="NCBI Taxonomy" id="2100421"/>
    <lineage>
        <taxon>Viruses</taxon>
        <taxon>Duplodnaviria</taxon>
        <taxon>Heunggongvirae</taxon>
        <taxon>Uroviricota</taxon>
        <taxon>Caudoviricetes</taxon>
        <taxon>Peduoviridae</taxon>
        <taxon>Maltschvirus</taxon>
        <taxon>Maltschvirus maltsch</taxon>
    </lineage>
</organism>
<accession>A0A6J5KN75</accession>
<dbReference type="Pfam" id="PF01464">
    <property type="entry name" value="SLT"/>
    <property type="match status" value="1"/>
</dbReference>